<keyword evidence="1" id="KW-0812">Transmembrane</keyword>
<feature type="transmembrane region" description="Helical" evidence="1">
    <location>
        <begin position="12"/>
        <end position="30"/>
    </location>
</feature>
<dbReference type="RefSeq" id="WP_060819700.1">
    <property type="nucleotide sequence ID" value="NZ_LIRB01000097.1"/>
</dbReference>
<accession>A0A132UAF4</accession>
<name>A0A132UAF4_9BACL</name>
<sequence>MEDYFTPEIINTILTVLVIPLLGLMAKAMVSYTRREIAHLEEKIGAEAVNTLLNRAGDVIESAVIAVNQTFVEALKQQGSFDAAAMEKAFKLAKEKAMTLLGETAKTELSLVLGDLEAWIETKIEVYVNRNKQL</sequence>
<dbReference type="EMBL" id="LIRB01000097">
    <property type="protein sequence ID" value="KWX80629.1"/>
    <property type="molecule type" value="Genomic_DNA"/>
</dbReference>
<reference evidence="2 3" key="1">
    <citation type="submission" date="2015-08" db="EMBL/GenBank/DDBJ databases">
        <title>Genomes of Paenibacillus riograndensis.</title>
        <authorList>
            <person name="Sant'Anna F.H."/>
            <person name="Souza R."/>
            <person name="Ambrosini A."/>
            <person name="Bach E."/>
            <person name="Fernandes G."/>
            <person name="Balsanelli E."/>
            <person name="Baura V.A."/>
            <person name="Pedrosa F.O."/>
            <person name="Souza E.M."/>
            <person name="Passaglia L."/>
        </authorList>
    </citation>
    <scope>NUCLEOTIDE SEQUENCE [LARGE SCALE GENOMIC DNA]</scope>
    <source>
        <strain evidence="2 3">CAS34</strain>
    </source>
</reference>
<protein>
    <submittedName>
        <fullName evidence="2">Uncharacterized protein</fullName>
    </submittedName>
</protein>
<proteinExistence type="predicted"/>
<evidence type="ECO:0000313" key="3">
    <source>
        <dbReference type="Proteomes" id="UP000070475"/>
    </source>
</evidence>
<evidence type="ECO:0000313" key="2">
    <source>
        <dbReference type="EMBL" id="KWX80629.1"/>
    </source>
</evidence>
<dbReference type="Proteomes" id="UP000070475">
    <property type="component" value="Unassembled WGS sequence"/>
</dbReference>
<keyword evidence="3" id="KW-1185">Reference proteome</keyword>
<dbReference type="PATRIC" id="fig|483937.3.peg.5494"/>
<organism evidence="2 3">
    <name type="scientific">Paenibacillus riograndensis</name>
    <dbReference type="NCBI Taxonomy" id="483937"/>
    <lineage>
        <taxon>Bacteria</taxon>
        <taxon>Bacillati</taxon>
        <taxon>Bacillota</taxon>
        <taxon>Bacilli</taxon>
        <taxon>Bacillales</taxon>
        <taxon>Paenibacillaceae</taxon>
        <taxon>Paenibacillus</taxon>
        <taxon>Paenibacillus sonchi group</taxon>
    </lineage>
</organism>
<dbReference type="OrthoDB" id="2652203at2"/>
<comment type="caution">
    <text evidence="2">The sequence shown here is derived from an EMBL/GenBank/DDBJ whole genome shotgun (WGS) entry which is preliminary data.</text>
</comment>
<keyword evidence="1" id="KW-1133">Transmembrane helix</keyword>
<dbReference type="AlphaFoldDB" id="A0A132UAF4"/>
<keyword evidence="1" id="KW-0472">Membrane</keyword>
<evidence type="ECO:0000256" key="1">
    <source>
        <dbReference type="SAM" id="Phobius"/>
    </source>
</evidence>
<gene>
    <name evidence="2" type="ORF">AMQ84_03125</name>
</gene>